<gene>
    <name evidence="1" type="ORF">G7070_08045</name>
</gene>
<reference evidence="1 2" key="1">
    <citation type="submission" date="2020-03" db="EMBL/GenBank/DDBJ databases">
        <title>Propioniciclava sp. nov., isolated from Hydrophilus acuminatus.</title>
        <authorList>
            <person name="Hyun D.-W."/>
            <person name="Bae J.-W."/>
        </authorList>
    </citation>
    <scope>NUCLEOTIDE SEQUENCE [LARGE SCALE GENOMIC DNA]</scope>
    <source>
        <strain evidence="1 2">HDW11</strain>
    </source>
</reference>
<protein>
    <submittedName>
        <fullName evidence="1">Uncharacterized protein</fullName>
    </submittedName>
</protein>
<evidence type="ECO:0000313" key="2">
    <source>
        <dbReference type="Proteomes" id="UP000501058"/>
    </source>
</evidence>
<dbReference type="KEGG" id="prv:G7070_08045"/>
<evidence type="ECO:0000313" key="1">
    <source>
        <dbReference type="EMBL" id="QIK72231.1"/>
    </source>
</evidence>
<sequence length="175" mass="18593">MTELGVDDHGWVHGARDQVRLDRAAGVRTHPDAVPTPSPIDTPVVTVIDVGCPVERLLDGHDWLTSLLIDAGSVVVVARATIPGLRRLESTLHLLDAERTIAAVLGQPRRRWSRAVAHGIGGLTAALVADGRLVEIPEDRTLALHGLTPAPLPARLLTAAGVLLSLIEGNPHHAR</sequence>
<keyword evidence="2" id="KW-1185">Reference proteome</keyword>
<name>A0A6G7Y6I1_9ACTN</name>
<dbReference type="AlphaFoldDB" id="A0A6G7Y6I1"/>
<proteinExistence type="predicted"/>
<accession>A0A6G7Y6I1</accession>
<dbReference type="RefSeq" id="WP_166233307.1">
    <property type="nucleotide sequence ID" value="NZ_CP049865.1"/>
</dbReference>
<organism evidence="1 2">
    <name type="scientific">Propioniciclava coleopterorum</name>
    <dbReference type="NCBI Taxonomy" id="2714937"/>
    <lineage>
        <taxon>Bacteria</taxon>
        <taxon>Bacillati</taxon>
        <taxon>Actinomycetota</taxon>
        <taxon>Actinomycetes</taxon>
        <taxon>Propionibacteriales</taxon>
        <taxon>Propionibacteriaceae</taxon>
        <taxon>Propioniciclava</taxon>
    </lineage>
</organism>
<dbReference type="Proteomes" id="UP000501058">
    <property type="component" value="Chromosome"/>
</dbReference>
<dbReference type="EMBL" id="CP049865">
    <property type="protein sequence ID" value="QIK72231.1"/>
    <property type="molecule type" value="Genomic_DNA"/>
</dbReference>